<dbReference type="Proteomes" id="UP000231279">
    <property type="component" value="Unassembled WGS sequence"/>
</dbReference>
<accession>A0A2G9GT35</accession>
<proteinExistence type="predicted"/>
<dbReference type="EMBL" id="NKXS01003837">
    <property type="protein sequence ID" value="PIN08382.1"/>
    <property type="molecule type" value="Genomic_DNA"/>
</dbReference>
<evidence type="ECO:0000313" key="2">
    <source>
        <dbReference type="Proteomes" id="UP000231279"/>
    </source>
</evidence>
<sequence length="84" mass="9818">MEFPCCDNHAVMGTTSAAVITTLLKTALEVAPSCNDEYHDHDHAYINLDKTCSFYYVINKRIFFFREIRVYREYQPLCGWIIGF</sequence>
<reference evidence="2" key="1">
    <citation type="journal article" date="2018" name="Gigascience">
        <title>Genome assembly of the Pink Ipe (Handroanthus impetiginosus, Bignoniaceae), a highly valued, ecologically keystone Neotropical timber forest tree.</title>
        <authorList>
            <person name="Silva-Junior O.B."/>
            <person name="Grattapaglia D."/>
            <person name="Novaes E."/>
            <person name="Collevatti R.G."/>
        </authorList>
    </citation>
    <scope>NUCLEOTIDE SEQUENCE [LARGE SCALE GENOMIC DNA]</scope>
    <source>
        <strain evidence="2">cv. UFG-1</strain>
    </source>
</reference>
<organism evidence="1 2">
    <name type="scientific">Handroanthus impetiginosus</name>
    <dbReference type="NCBI Taxonomy" id="429701"/>
    <lineage>
        <taxon>Eukaryota</taxon>
        <taxon>Viridiplantae</taxon>
        <taxon>Streptophyta</taxon>
        <taxon>Embryophyta</taxon>
        <taxon>Tracheophyta</taxon>
        <taxon>Spermatophyta</taxon>
        <taxon>Magnoliopsida</taxon>
        <taxon>eudicotyledons</taxon>
        <taxon>Gunneridae</taxon>
        <taxon>Pentapetalae</taxon>
        <taxon>asterids</taxon>
        <taxon>lamiids</taxon>
        <taxon>Lamiales</taxon>
        <taxon>Bignoniaceae</taxon>
        <taxon>Crescentiina</taxon>
        <taxon>Tabebuia alliance</taxon>
        <taxon>Handroanthus</taxon>
    </lineage>
</organism>
<evidence type="ECO:0000313" key="1">
    <source>
        <dbReference type="EMBL" id="PIN08382.1"/>
    </source>
</evidence>
<comment type="caution">
    <text evidence="1">The sequence shown here is derived from an EMBL/GenBank/DDBJ whole genome shotgun (WGS) entry which is preliminary data.</text>
</comment>
<name>A0A2G9GT35_9LAMI</name>
<dbReference type="AlphaFoldDB" id="A0A2G9GT35"/>
<protein>
    <submittedName>
        <fullName evidence="1">Uncharacterized protein</fullName>
    </submittedName>
</protein>
<keyword evidence="2" id="KW-1185">Reference proteome</keyword>
<gene>
    <name evidence="1" type="ORF">CDL12_19042</name>
</gene>